<accession>A0A834ZSS4</accession>
<proteinExistence type="predicted"/>
<dbReference type="Proteomes" id="UP000655225">
    <property type="component" value="Unassembled WGS sequence"/>
</dbReference>
<dbReference type="PANTHER" id="PTHR31050">
    <property type="entry name" value="OS08G0413200 PROTEIN"/>
    <property type="match status" value="1"/>
</dbReference>
<evidence type="ECO:0000313" key="2">
    <source>
        <dbReference type="Proteomes" id="UP000655225"/>
    </source>
</evidence>
<comment type="caution">
    <text evidence="1">The sequence shown here is derived from an EMBL/GenBank/DDBJ whole genome shotgun (WGS) entry which is preliminary data.</text>
</comment>
<dbReference type="OrthoDB" id="1898393at2759"/>
<protein>
    <submittedName>
        <fullName evidence="1">Uncharacterized protein</fullName>
    </submittedName>
</protein>
<reference evidence="1 2" key="1">
    <citation type="submission" date="2020-04" db="EMBL/GenBank/DDBJ databases">
        <title>Plant Genome Project.</title>
        <authorList>
            <person name="Zhang R.-G."/>
        </authorList>
    </citation>
    <scope>NUCLEOTIDE SEQUENCE [LARGE SCALE GENOMIC DNA]</scope>
    <source>
        <strain evidence="1">YNK0</strain>
        <tissue evidence="1">Leaf</tissue>
    </source>
</reference>
<evidence type="ECO:0000313" key="1">
    <source>
        <dbReference type="EMBL" id="KAF8407887.1"/>
    </source>
</evidence>
<dbReference type="EMBL" id="JABCRI010000004">
    <property type="protein sequence ID" value="KAF8407887.1"/>
    <property type="molecule type" value="Genomic_DNA"/>
</dbReference>
<gene>
    <name evidence="1" type="ORF">HHK36_007025</name>
</gene>
<keyword evidence="2" id="KW-1185">Reference proteome</keyword>
<organism evidence="1 2">
    <name type="scientific">Tetracentron sinense</name>
    <name type="common">Spur-leaf</name>
    <dbReference type="NCBI Taxonomy" id="13715"/>
    <lineage>
        <taxon>Eukaryota</taxon>
        <taxon>Viridiplantae</taxon>
        <taxon>Streptophyta</taxon>
        <taxon>Embryophyta</taxon>
        <taxon>Tracheophyta</taxon>
        <taxon>Spermatophyta</taxon>
        <taxon>Magnoliopsida</taxon>
        <taxon>Trochodendrales</taxon>
        <taxon>Trochodendraceae</taxon>
        <taxon>Tetracentron</taxon>
    </lineage>
</organism>
<name>A0A834ZSS4_TETSI</name>
<dbReference type="PANTHER" id="PTHR31050:SF3">
    <property type="entry name" value="OS08G0412800 PROTEIN"/>
    <property type="match status" value="1"/>
</dbReference>
<sequence length="100" mass="11982">MDVKVEKIEEFGREMGWKRIGCYVLVESFVLRRIDESLLLTWDFRHTYRIQKQKGMGIFFESHNKCELHSHLPQKKKIKRKALMNNNMVSKARLQLDCVV</sequence>
<dbReference type="AlphaFoldDB" id="A0A834ZSS4"/>